<dbReference type="GO" id="GO:0016226">
    <property type="term" value="P:iron-sulfur cluster assembly"/>
    <property type="evidence" value="ECO:0007669"/>
    <property type="project" value="TreeGrafter"/>
</dbReference>
<proteinExistence type="inferred from homology"/>
<dbReference type="GeneID" id="90540100"/>
<dbReference type="Pfam" id="PF01722">
    <property type="entry name" value="BolA"/>
    <property type="match status" value="1"/>
</dbReference>
<name>A0AAX4J8L6_9MICR</name>
<evidence type="ECO:0000313" key="2">
    <source>
        <dbReference type="EMBL" id="WUR02298.1"/>
    </source>
</evidence>
<dbReference type="PIRSF" id="PIRSF003113">
    <property type="entry name" value="BolA"/>
    <property type="match status" value="1"/>
</dbReference>
<dbReference type="InterPro" id="IPR002634">
    <property type="entry name" value="BolA"/>
</dbReference>
<reference evidence="2" key="1">
    <citation type="journal article" date="2024" name="BMC Genomics">
        <title>Functional annotation of a divergent genome using sequence and structure-based similarity.</title>
        <authorList>
            <person name="Svedberg D."/>
            <person name="Winiger R.R."/>
            <person name="Berg A."/>
            <person name="Sharma H."/>
            <person name="Tellgren-Roth C."/>
            <person name="Debrunner-Vossbrinck B.A."/>
            <person name="Vossbrinck C.R."/>
            <person name="Barandun J."/>
        </authorList>
    </citation>
    <scope>NUCLEOTIDE SEQUENCE</scope>
    <source>
        <strain evidence="2">Illinois isolate</strain>
    </source>
</reference>
<protein>
    <submittedName>
        <fullName evidence="2">BolA like protein</fullName>
    </submittedName>
</protein>
<dbReference type="Proteomes" id="UP001334084">
    <property type="component" value="Chromosome 1"/>
</dbReference>
<dbReference type="PANTHER" id="PTHR46230">
    <property type="match status" value="1"/>
</dbReference>
<dbReference type="AlphaFoldDB" id="A0AAX4J8L6"/>
<dbReference type="KEGG" id="vnx:VNE69_01236"/>
<accession>A0AAX4J8L6</accession>
<gene>
    <name evidence="2" type="ORF">VNE69_01236</name>
</gene>
<dbReference type="EMBL" id="CP142726">
    <property type="protein sequence ID" value="WUR02298.1"/>
    <property type="molecule type" value="Genomic_DNA"/>
</dbReference>
<dbReference type="RefSeq" id="XP_065328443.1">
    <property type="nucleotide sequence ID" value="XM_065472371.1"/>
</dbReference>
<keyword evidence="3" id="KW-1185">Reference proteome</keyword>
<evidence type="ECO:0000313" key="3">
    <source>
        <dbReference type="Proteomes" id="UP001334084"/>
    </source>
</evidence>
<dbReference type="Gene3D" id="3.30.300.90">
    <property type="entry name" value="BolA-like"/>
    <property type="match status" value="1"/>
</dbReference>
<dbReference type="SUPFAM" id="SSF82657">
    <property type="entry name" value="BolA-like"/>
    <property type="match status" value="1"/>
</dbReference>
<evidence type="ECO:0000256" key="1">
    <source>
        <dbReference type="RuleBase" id="RU003860"/>
    </source>
</evidence>
<dbReference type="PANTHER" id="PTHR46230:SF3">
    <property type="entry name" value="SUFE-LIKE PROTEIN 1, CHLOROPLASTIC_MITOCHONDRIAL"/>
    <property type="match status" value="1"/>
</dbReference>
<sequence>MAHKLEDEMKQSLTVALEPVFISFVNLSYLHVGHDTIKDNTSEETHFKVKIKSKKFNGLSQVMRQKTVYKIINYAFDKGLHALELDCESDNE</sequence>
<dbReference type="InterPro" id="IPR036065">
    <property type="entry name" value="BolA-like_sf"/>
</dbReference>
<comment type="similarity">
    <text evidence="1">Belongs to the BolA/IbaG family.</text>
</comment>
<organism evidence="2 3">
    <name type="scientific">Vairimorpha necatrix</name>
    <dbReference type="NCBI Taxonomy" id="6039"/>
    <lineage>
        <taxon>Eukaryota</taxon>
        <taxon>Fungi</taxon>
        <taxon>Fungi incertae sedis</taxon>
        <taxon>Microsporidia</taxon>
        <taxon>Nosematidae</taxon>
        <taxon>Vairimorpha</taxon>
    </lineage>
</organism>